<dbReference type="PANTHER" id="PTHR34388:SF1">
    <property type="entry name" value="DNA POLYMERASE III SUBUNIT DELTA"/>
    <property type="match status" value="1"/>
</dbReference>
<dbReference type="STRING" id="1802500.A2801_00160"/>
<sequence length="224" mass="25466">MKVVAVFGDDIEKARTRVSAIIAGVKARKWEIVHIDPQNGSLGGQLVSQSLFPVETLYVALDAKKIPAHELDWIRDHTSEIDARLLLYFAGNIPADIKKSLPEDAQYESFSLPKEIFAFLDSFWPGNKKRCLELLLTIEKNESVEFLIAMLGRHLRDLIWIKVGDKGMSALPWRKQKLMRQAERFDEMKLRNIINDLADIDLDSKTGKVSATLGLELMLIKHLK</sequence>
<evidence type="ECO:0000256" key="3">
    <source>
        <dbReference type="ARBA" id="ARBA00022695"/>
    </source>
</evidence>
<comment type="catalytic activity">
    <reaction evidence="7">
        <text>DNA(n) + a 2'-deoxyribonucleoside 5'-triphosphate = DNA(n+1) + diphosphate</text>
        <dbReference type="Rhea" id="RHEA:22508"/>
        <dbReference type="Rhea" id="RHEA-COMP:17339"/>
        <dbReference type="Rhea" id="RHEA-COMP:17340"/>
        <dbReference type="ChEBI" id="CHEBI:33019"/>
        <dbReference type="ChEBI" id="CHEBI:61560"/>
        <dbReference type="ChEBI" id="CHEBI:173112"/>
        <dbReference type="EC" id="2.7.7.7"/>
    </reaction>
</comment>
<dbReference type="GO" id="GO:0006261">
    <property type="term" value="P:DNA-templated DNA replication"/>
    <property type="evidence" value="ECO:0007669"/>
    <property type="project" value="TreeGrafter"/>
</dbReference>
<keyword evidence="3" id="KW-0548">Nucleotidyltransferase</keyword>
<dbReference type="GO" id="GO:0003677">
    <property type="term" value="F:DNA binding"/>
    <property type="evidence" value="ECO:0007669"/>
    <property type="project" value="InterPro"/>
</dbReference>
<keyword evidence="4" id="KW-0235">DNA replication</keyword>
<evidence type="ECO:0000256" key="4">
    <source>
        <dbReference type="ARBA" id="ARBA00022705"/>
    </source>
</evidence>
<evidence type="ECO:0000256" key="7">
    <source>
        <dbReference type="ARBA" id="ARBA00049244"/>
    </source>
</evidence>
<evidence type="ECO:0000313" key="10">
    <source>
        <dbReference type="Proteomes" id="UP000177263"/>
    </source>
</evidence>
<name>A0A1F7YR44_9BACT</name>
<dbReference type="InterPro" id="IPR048466">
    <property type="entry name" value="DNA_pol3_delta-like_C"/>
</dbReference>
<dbReference type="SUPFAM" id="SSF48019">
    <property type="entry name" value="post-AAA+ oligomerization domain-like"/>
    <property type="match status" value="1"/>
</dbReference>
<accession>A0A1F7YR44</accession>
<dbReference type="InterPro" id="IPR008921">
    <property type="entry name" value="DNA_pol3_clamp-load_cplx_C"/>
</dbReference>
<dbReference type="EC" id="2.7.7.7" evidence="1"/>
<dbReference type="InterPro" id="IPR005790">
    <property type="entry name" value="DNA_polIII_delta"/>
</dbReference>
<evidence type="ECO:0000256" key="5">
    <source>
        <dbReference type="ARBA" id="ARBA00022932"/>
    </source>
</evidence>
<dbReference type="Gene3D" id="1.20.272.10">
    <property type="match status" value="1"/>
</dbReference>
<evidence type="ECO:0000256" key="6">
    <source>
        <dbReference type="ARBA" id="ARBA00034754"/>
    </source>
</evidence>
<dbReference type="GO" id="GO:0009360">
    <property type="term" value="C:DNA polymerase III complex"/>
    <property type="evidence" value="ECO:0007669"/>
    <property type="project" value="TreeGrafter"/>
</dbReference>
<proteinExistence type="inferred from homology"/>
<evidence type="ECO:0000256" key="2">
    <source>
        <dbReference type="ARBA" id="ARBA00022679"/>
    </source>
</evidence>
<keyword evidence="5" id="KW-0239">DNA-directed DNA polymerase</keyword>
<evidence type="ECO:0000313" key="9">
    <source>
        <dbReference type="EMBL" id="OGM29801.1"/>
    </source>
</evidence>
<dbReference type="Proteomes" id="UP000177263">
    <property type="component" value="Unassembled WGS sequence"/>
</dbReference>
<organism evidence="9 10">
    <name type="scientific">Candidatus Woesebacteria bacterium RIFCSPHIGHO2_01_FULL_41_10</name>
    <dbReference type="NCBI Taxonomy" id="1802500"/>
    <lineage>
        <taxon>Bacteria</taxon>
        <taxon>Candidatus Woeseibacteriota</taxon>
    </lineage>
</organism>
<gene>
    <name evidence="9" type="ORF">A2801_00160</name>
</gene>
<dbReference type="GO" id="GO:0003887">
    <property type="term" value="F:DNA-directed DNA polymerase activity"/>
    <property type="evidence" value="ECO:0007669"/>
    <property type="project" value="UniProtKB-KW"/>
</dbReference>
<dbReference type="AlphaFoldDB" id="A0A1F7YR44"/>
<evidence type="ECO:0000256" key="1">
    <source>
        <dbReference type="ARBA" id="ARBA00012417"/>
    </source>
</evidence>
<evidence type="ECO:0000259" key="8">
    <source>
        <dbReference type="Pfam" id="PF21694"/>
    </source>
</evidence>
<dbReference type="Pfam" id="PF21694">
    <property type="entry name" value="DNA_pol3_delta_C"/>
    <property type="match status" value="1"/>
</dbReference>
<feature type="domain" description="DNA polymerase III delta subunit-like C-terminal" evidence="8">
    <location>
        <begin position="115"/>
        <end position="221"/>
    </location>
</feature>
<dbReference type="PANTHER" id="PTHR34388">
    <property type="entry name" value="DNA POLYMERASE III SUBUNIT DELTA"/>
    <property type="match status" value="1"/>
</dbReference>
<reference evidence="9 10" key="1">
    <citation type="journal article" date="2016" name="Nat. Commun.">
        <title>Thousands of microbial genomes shed light on interconnected biogeochemical processes in an aquifer system.</title>
        <authorList>
            <person name="Anantharaman K."/>
            <person name="Brown C.T."/>
            <person name="Hug L.A."/>
            <person name="Sharon I."/>
            <person name="Castelle C.J."/>
            <person name="Probst A.J."/>
            <person name="Thomas B.C."/>
            <person name="Singh A."/>
            <person name="Wilkins M.J."/>
            <person name="Karaoz U."/>
            <person name="Brodie E.L."/>
            <person name="Williams K.H."/>
            <person name="Hubbard S.S."/>
            <person name="Banfield J.F."/>
        </authorList>
    </citation>
    <scope>NUCLEOTIDE SEQUENCE [LARGE SCALE GENOMIC DNA]</scope>
</reference>
<dbReference type="EMBL" id="MGGM01000009">
    <property type="protein sequence ID" value="OGM29801.1"/>
    <property type="molecule type" value="Genomic_DNA"/>
</dbReference>
<comment type="similarity">
    <text evidence="6">Belongs to the DNA polymerase HolA subunit family.</text>
</comment>
<comment type="caution">
    <text evidence="9">The sequence shown here is derived from an EMBL/GenBank/DDBJ whole genome shotgun (WGS) entry which is preliminary data.</text>
</comment>
<keyword evidence="2" id="KW-0808">Transferase</keyword>
<protein>
    <recommendedName>
        <fullName evidence="1">DNA-directed DNA polymerase</fullName>
        <ecNumber evidence="1">2.7.7.7</ecNumber>
    </recommendedName>
</protein>